<gene>
    <name evidence="1" type="ORF">C1H46_027248</name>
</gene>
<dbReference type="EMBL" id="VIEB01000545">
    <property type="protein sequence ID" value="TQD87213.1"/>
    <property type="molecule type" value="Genomic_DNA"/>
</dbReference>
<name>A0A540LL60_MALBA</name>
<proteinExistence type="predicted"/>
<organism evidence="1 2">
    <name type="scientific">Malus baccata</name>
    <name type="common">Siberian crab apple</name>
    <name type="synonym">Pyrus baccata</name>
    <dbReference type="NCBI Taxonomy" id="106549"/>
    <lineage>
        <taxon>Eukaryota</taxon>
        <taxon>Viridiplantae</taxon>
        <taxon>Streptophyta</taxon>
        <taxon>Embryophyta</taxon>
        <taxon>Tracheophyta</taxon>
        <taxon>Spermatophyta</taxon>
        <taxon>Magnoliopsida</taxon>
        <taxon>eudicotyledons</taxon>
        <taxon>Gunneridae</taxon>
        <taxon>Pentapetalae</taxon>
        <taxon>rosids</taxon>
        <taxon>fabids</taxon>
        <taxon>Rosales</taxon>
        <taxon>Rosaceae</taxon>
        <taxon>Amygdaloideae</taxon>
        <taxon>Maleae</taxon>
        <taxon>Malus</taxon>
    </lineage>
</organism>
<reference evidence="1 2" key="1">
    <citation type="journal article" date="2019" name="G3 (Bethesda)">
        <title>Sequencing of a Wild Apple (Malus baccata) Genome Unravels the Differences Between Cultivated and Wild Apple Species Regarding Disease Resistance and Cold Tolerance.</title>
        <authorList>
            <person name="Chen X."/>
        </authorList>
    </citation>
    <scope>NUCLEOTIDE SEQUENCE [LARGE SCALE GENOMIC DNA]</scope>
    <source>
        <strain evidence="2">cv. Shandingzi</strain>
        <tissue evidence="1">Leaves</tissue>
    </source>
</reference>
<protein>
    <submittedName>
        <fullName evidence="1">Uncharacterized protein</fullName>
    </submittedName>
</protein>
<dbReference type="Proteomes" id="UP000315295">
    <property type="component" value="Unassembled WGS sequence"/>
</dbReference>
<keyword evidence="2" id="KW-1185">Reference proteome</keyword>
<dbReference type="AlphaFoldDB" id="A0A540LL60"/>
<sequence>MVTDLRWRCGCVGGDAAVLVEVAVYGFRFGCCFGLLTLRRDQKVVAEVAEICGLGIWEKSWPWSGDREKKLVKGDEIAVKIKELMESDSCADRRSG</sequence>
<evidence type="ECO:0000313" key="2">
    <source>
        <dbReference type="Proteomes" id="UP000315295"/>
    </source>
</evidence>
<comment type="caution">
    <text evidence="1">The sequence shown here is derived from an EMBL/GenBank/DDBJ whole genome shotgun (WGS) entry which is preliminary data.</text>
</comment>
<evidence type="ECO:0000313" key="1">
    <source>
        <dbReference type="EMBL" id="TQD87213.1"/>
    </source>
</evidence>
<accession>A0A540LL60</accession>